<protein>
    <submittedName>
        <fullName evidence="1">Uncharacterized protein</fullName>
    </submittedName>
</protein>
<organism evidence="1">
    <name type="scientific">marine metagenome</name>
    <dbReference type="NCBI Taxonomy" id="408172"/>
    <lineage>
        <taxon>unclassified sequences</taxon>
        <taxon>metagenomes</taxon>
        <taxon>ecological metagenomes</taxon>
    </lineage>
</organism>
<dbReference type="AlphaFoldDB" id="A0A382F132"/>
<dbReference type="InterPro" id="IPR013785">
    <property type="entry name" value="Aldolase_TIM"/>
</dbReference>
<dbReference type="EMBL" id="UINC01047278">
    <property type="protein sequence ID" value="SVB56355.1"/>
    <property type="molecule type" value="Genomic_DNA"/>
</dbReference>
<gene>
    <name evidence="1" type="ORF">METZ01_LOCUS209209</name>
</gene>
<dbReference type="PANTHER" id="PTHR32332:SF20">
    <property type="entry name" value="2-NITROPROPANE DIOXYGENASE-LIKE PROTEIN"/>
    <property type="match status" value="1"/>
</dbReference>
<name>A0A382F132_9ZZZZ</name>
<sequence>MTSALRTPLCDLLGIEYPIILAGMAAGGQNQETAPTPVKLVAAISNAGGLGVMGDNFRNLDELDAAIREVRSLVGNRPFGVDFLLPATRA</sequence>
<reference evidence="1" key="1">
    <citation type="submission" date="2018-05" db="EMBL/GenBank/DDBJ databases">
        <authorList>
            <person name="Lanie J.A."/>
            <person name="Ng W.-L."/>
            <person name="Kazmierczak K.M."/>
            <person name="Andrzejewski T.M."/>
            <person name="Davidsen T.M."/>
            <person name="Wayne K.J."/>
            <person name="Tettelin H."/>
            <person name="Glass J.I."/>
            <person name="Rusch D."/>
            <person name="Podicherti R."/>
            <person name="Tsui H.-C.T."/>
            <person name="Winkler M.E."/>
        </authorList>
    </citation>
    <scope>NUCLEOTIDE SEQUENCE</scope>
</reference>
<dbReference type="SUPFAM" id="SSF51412">
    <property type="entry name" value="Inosine monophosphate dehydrogenase (IMPDH)"/>
    <property type="match status" value="1"/>
</dbReference>
<dbReference type="Pfam" id="PF03060">
    <property type="entry name" value="NMO"/>
    <property type="match status" value="1"/>
</dbReference>
<dbReference type="PANTHER" id="PTHR32332">
    <property type="entry name" value="2-NITROPROPANE DIOXYGENASE"/>
    <property type="match status" value="1"/>
</dbReference>
<feature type="non-terminal residue" evidence="1">
    <location>
        <position position="90"/>
    </location>
</feature>
<evidence type="ECO:0000313" key="1">
    <source>
        <dbReference type="EMBL" id="SVB56355.1"/>
    </source>
</evidence>
<accession>A0A382F132</accession>
<proteinExistence type="predicted"/>
<dbReference type="Gene3D" id="3.20.20.70">
    <property type="entry name" value="Aldolase class I"/>
    <property type="match status" value="1"/>
</dbReference>